<reference evidence="2 3" key="1">
    <citation type="submission" date="2016-11" db="EMBL/GenBank/DDBJ databases">
        <title>Draft Genome Sequences of Nine Cyanobacterial Strains from Diverse Habitats.</title>
        <authorList>
            <person name="Zhu T."/>
            <person name="Hou S."/>
            <person name="Lu X."/>
            <person name="Hess W.R."/>
        </authorList>
    </citation>
    <scope>NUCLEOTIDE SEQUENCE [LARGE SCALE GENOMIC DNA]</scope>
    <source>
        <strain evidence="2 3">IAM M-71</strain>
    </source>
</reference>
<feature type="transmembrane region" description="Helical" evidence="1">
    <location>
        <begin position="54"/>
        <end position="72"/>
    </location>
</feature>
<keyword evidence="1" id="KW-0812">Transmembrane</keyword>
<keyword evidence="1" id="KW-1133">Transmembrane helix</keyword>
<dbReference type="RefSeq" id="WP_073595532.1">
    <property type="nucleotide sequence ID" value="NZ_MRCE01000024.1"/>
</dbReference>
<feature type="transmembrane region" description="Helical" evidence="1">
    <location>
        <begin position="78"/>
        <end position="96"/>
    </location>
</feature>
<evidence type="ECO:0000313" key="3">
    <source>
        <dbReference type="Proteomes" id="UP000185860"/>
    </source>
</evidence>
<evidence type="ECO:0008006" key="4">
    <source>
        <dbReference type="Google" id="ProtNLM"/>
    </source>
</evidence>
<organism evidence="2 3">
    <name type="scientific">[Phormidium ambiguum] IAM M-71</name>
    <dbReference type="NCBI Taxonomy" id="454136"/>
    <lineage>
        <taxon>Bacteria</taxon>
        <taxon>Bacillati</taxon>
        <taxon>Cyanobacteriota</taxon>
        <taxon>Cyanophyceae</taxon>
        <taxon>Oscillatoriophycideae</taxon>
        <taxon>Aerosakkonematales</taxon>
        <taxon>Aerosakkonemataceae</taxon>
        <taxon>Floridanema</taxon>
    </lineage>
</organism>
<dbReference type="EMBL" id="MRCE01000024">
    <property type="protein sequence ID" value="OKH34060.1"/>
    <property type="molecule type" value="Genomic_DNA"/>
</dbReference>
<dbReference type="Proteomes" id="UP000185860">
    <property type="component" value="Unassembled WGS sequence"/>
</dbReference>
<proteinExistence type="predicted"/>
<dbReference type="AlphaFoldDB" id="A0A1U7IBM6"/>
<evidence type="ECO:0000256" key="1">
    <source>
        <dbReference type="SAM" id="Phobius"/>
    </source>
</evidence>
<sequence>MNYKSNSPEDNIERRLREIETEIDRQDQAIPVTTETQSKKPVGRIAKMGQMGKAIAFSAVALAGVWVLTTVVSFVSMMLGFVIVGGVIYAAWKIIYNR</sequence>
<keyword evidence="1" id="KW-0472">Membrane</keyword>
<protein>
    <recommendedName>
        <fullName evidence="4">DUF3040 domain-containing protein</fullName>
    </recommendedName>
</protein>
<accession>A0A1U7IBM6</accession>
<name>A0A1U7IBM6_9CYAN</name>
<gene>
    <name evidence="2" type="ORF">NIES2119_21390</name>
</gene>
<comment type="caution">
    <text evidence="2">The sequence shown here is derived from an EMBL/GenBank/DDBJ whole genome shotgun (WGS) entry which is preliminary data.</text>
</comment>
<evidence type="ECO:0000313" key="2">
    <source>
        <dbReference type="EMBL" id="OKH34060.1"/>
    </source>
</evidence>